<dbReference type="Proteomes" id="UP000770661">
    <property type="component" value="Unassembled WGS sequence"/>
</dbReference>
<evidence type="ECO:0000313" key="2">
    <source>
        <dbReference type="EMBL" id="KAG0722161.1"/>
    </source>
</evidence>
<feature type="region of interest" description="Disordered" evidence="1">
    <location>
        <begin position="65"/>
        <end position="84"/>
    </location>
</feature>
<reference evidence="2" key="1">
    <citation type="submission" date="2020-07" db="EMBL/GenBank/DDBJ databases">
        <title>The High-quality genome of the commercially important snow crab, Chionoecetes opilio.</title>
        <authorList>
            <person name="Jeong J.-H."/>
            <person name="Ryu S."/>
        </authorList>
    </citation>
    <scope>NUCLEOTIDE SEQUENCE</scope>
    <source>
        <strain evidence="2">MADBK_172401_WGS</strain>
        <tissue evidence="2">Digestive gland</tissue>
    </source>
</reference>
<evidence type="ECO:0000256" key="1">
    <source>
        <dbReference type="SAM" id="MobiDB-lite"/>
    </source>
</evidence>
<name>A0A8J5CVE5_CHIOP</name>
<evidence type="ECO:0000313" key="3">
    <source>
        <dbReference type="Proteomes" id="UP000770661"/>
    </source>
</evidence>
<comment type="caution">
    <text evidence="2">The sequence shown here is derived from an EMBL/GenBank/DDBJ whole genome shotgun (WGS) entry which is preliminary data.</text>
</comment>
<gene>
    <name evidence="2" type="ORF">GWK47_045026</name>
</gene>
<sequence>MLREGISSSLGSCYGMAERFIAISRTPLRLNLIRTSGGLCHWYCSPFALQLRKISKPVPQSLRSARPYAYQESSPQGLTRSTRKEAGATRGCILVDRLLRERLESLAPLVMQYLDRPAERKKHNACTEPGAGKHPVRKVPPTAVAALGLDSSRTLSLKATSLQTVDLVCDPNKLRRAREDAMASARDLDQGKHQGTK</sequence>
<feature type="compositionally biased region" description="Polar residues" evidence="1">
    <location>
        <begin position="71"/>
        <end position="80"/>
    </location>
</feature>
<proteinExistence type="predicted"/>
<dbReference type="EMBL" id="JACEEZ010009955">
    <property type="protein sequence ID" value="KAG0722161.1"/>
    <property type="molecule type" value="Genomic_DNA"/>
</dbReference>
<accession>A0A8J5CVE5</accession>
<dbReference type="AlphaFoldDB" id="A0A8J5CVE5"/>
<organism evidence="2 3">
    <name type="scientific">Chionoecetes opilio</name>
    <name type="common">Atlantic snow crab</name>
    <name type="synonym">Cancer opilio</name>
    <dbReference type="NCBI Taxonomy" id="41210"/>
    <lineage>
        <taxon>Eukaryota</taxon>
        <taxon>Metazoa</taxon>
        <taxon>Ecdysozoa</taxon>
        <taxon>Arthropoda</taxon>
        <taxon>Crustacea</taxon>
        <taxon>Multicrustacea</taxon>
        <taxon>Malacostraca</taxon>
        <taxon>Eumalacostraca</taxon>
        <taxon>Eucarida</taxon>
        <taxon>Decapoda</taxon>
        <taxon>Pleocyemata</taxon>
        <taxon>Brachyura</taxon>
        <taxon>Eubrachyura</taxon>
        <taxon>Majoidea</taxon>
        <taxon>Majidae</taxon>
        <taxon>Chionoecetes</taxon>
    </lineage>
</organism>
<protein>
    <submittedName>
        <fullName evidence="2">Uncharacterized protein</fullName>
    </submittedName>
</protein>
<keyword evidence="3" id="KW-1185">Reference proteome</keyword>
<feature type="region of interest" description="Disordered" evidence="1">
    <location>
        <begin position="178"/>
        <end position="197"/>
    </location>
</feature>